<accession>A0A7R7XHS3</accession>
<dbReference type="SUPFAM" id="SSF48403">
    <property type="entry name" value="Ankyrin repeat"/>
    <property type="match status" value="2"/>
</dbReference>
<dbReference type="Gene3D" id="1.25.40.20">
    <property type="entry name" value="Ankyrin repeat-containing domain"/>
    <property type="match status" value="2"/>
</dbReference>
<dbReference type="Pfam" id="PF12796">
    <property type="entry name" value="Ank_2"/>
    <property type="match status" value="1"/>
</dbReference>
<dbReference type="SMART" id="SM00248">
    <property type="entry name" value="ANK"/>
    <property type="match status" value="7"/>
</dbReference>
<dbReference type="AlphaFoldDB" id="A0A7R7XHS3"/>
<organism evidence="4 5">
    <name type="scientific">Aspergillus puulaauensis</name>
    <dbReference type="NCBI Taxonomy" id="1220207"/>
    <lineage>
        <taxon>Eukaryota</taxon>
        <taxon>Fungi</taxon>
        <taxon>Dikarya</taxon>
        <taxon>Ascomycota</taxon>
        <taxon>Pezizomycotina</taxon>
        <taxon>Eurotiomycetes</taxon>
        <taxon>Eurotiomycetidae</taxon>
        <taxon>Eurotiales</taxon>
        <taxon>Aspergillaceae</taxon>
        <taxon>Aspergillus</taxon>
    </lineage>
</organism>
<evidence type="ECO:0000256" key="1">
    <source>
        <dbReference type="ARBA" id="ARBA00022737"/>
    </source>
</evidence>
<dbReference type="PROSITE" id="PS50088">
    <property type="entry name" value="ANK_REPEAT"/>
    <property type="match status" value="3"/>
</dbReference>
<proteinExistence type="predicted"/>
<feature type="repeat" description="ANK" evidence="3">
    <location>
        <begin position="490"/>
        <end position="522"/>
    </location>
</feature>
<dbReference type="PANTHER" id="PTHR24198">
    <property type="entry name" value="ANKYRIN REPEAT AND PROTEIN KINASE DOMAIN-CONTAINING PROTEIN"/>
    <property type="match status" value="1"/>
</dbReference>
<reference evidence="4" key="2">
    <citation type="submission" date="2021-02" db="EMBL/GenBank/DDBJ databases">
        <title>Aspergillus puulaauensis MK2 genome sequence.</title>
        <authorList>
            <person name="Futagami T."/>
            <person name="Mori K."/>
            <person name="Kadooka C."/>
            <person name="Tanaka T."/>
        </authorList>
    </citation>
    <scope>NUCLEOTIDE SEQUENCE</scope>
    <source>
        <strain evidence="4">MK2</strain>
    </source>
</reference>
<dbReference type="RefSeq" id="XP_041553073.1">
    <property type="nucleotide sequence ID" value="XM_041700049.1"/>
</dbReference>
<dbReference type="PROSITE" id="PS50297">
    <property type="entry name" value="ANK_REP_REGION"/>
    <property type="match status" value="3"/>
</dbReference>
<feature type="repeat" description="ANK" evidence="3">
    <location>
        <begin position="166"/>
        <end position="198"/>
    </location>
</feature>
<dbReference type="OrthoDB" id="341259at2759"/>
<sequence length="698" mass="77435">MPYSDLPPELLLHIASFLVADYDTGLCWAYYPEPYTCLAWLNSWIQTSKSHAELLTPQLYDRGLRTFPRRKATEADAKPWEYPWFTPIITPCPLERRLYDVARHWKSDILTSYLLGRIHQGIWPVGESCQICLLTFMVKAGNIAMLETLIALGYLQGRSPQLGHLDTVTPLNMAIMTDNLAAMRVLLDAGADINQRSQYGLLPLHVAASKSKSVEPVNLLIQAGADIWATAANTSRTYPVESALGGGNERSHIARPLLDAILDTENPAADPDWKERVLHTAILHSRLGSADIVQTLVNNGADVFSRCTRQGDKTAIELVALRETEPRYIHPRSDDMYRELRKIAAALFQAEPHLWPLGHINRHLWECMRGVDCVEQGQTMLFNFLIQSGESALDVVGPGFKALHYLCDPWLFAHPYYSPRTNHPASIHRMVSILLDNGASVVTRNSYGQSPLLFAVKLASPMLLTLFLEKRPNCLIEDNALHTSMNGFPDETVPLSVAIRRNDIEIAKMLLDHGADISIVDIDHLNALCVLEPRILEVLIKSTLAVPEHRREWGCSLALAIETGNREVIDKLLEAGASPYGKTGYGGTALQYAAYRRDVKTLQILIQRWGPALVRSDDCPSGSLVCAVLREAGFPRASMTKDPELLRIAKSLVDNGAAVYEPCYVCGSWKEEFGIQVGAQVGMRSSTKNVTWGGVSGS</sequence>
<dbReference type="InterPro" id="IPR002110">
    <property type="entry name" value="Ankyrin_rpt"/>
</dbReference>
<evidence type="ECO:0000256" key="3">
    <source>
        <dbReference type="PROSITE-ProRule" id="PRU00023"/>
    </source>
</evidence>
<dbReference type="GeneID" id="64970884"/>
<keyword evidence="2 3" id="KW-0040">ANK repeat</keyword>
<keyword evidence="5" id="KW-1185">Reference proteome</keyword>
<evidence type="ECO:0008006" key="6">
    <source>
        <dbReference type="Google" id="ProtNLM"/>
    </source>
</evidence>
<dbReference type="EMBL" id="AP024444">
    <property type="protein sequence ID" value="BCS20879.1"/>
    <property type="molecule type" value="Genomic_DNA"/>
</dbReference>
<keyword evidence="1" id="KW-0677">Repeat</keyword>
<dbReference type="Proteomes" id="UP000654913">
    <property type="component" value="Chromosome 2"/>
</dbReference>
<evidence type="ECO:0000313" key="4">
    <source>
        <dbReference type="EMBL" id="BCS20879.1"/>
    </source>
</evidence>
<dbReference type="Pfam" id="PF13637">
    <property type="entry name" value="Ank_4"/>
    <property type="match status" value="1"/>
</dbReference>
<evidence type="ECO:0000256" key="2">
    <source>
        <dbReference type="ARBA" id="ARBA00023043"/>
    </source>
</evidence>
<reference evidence="4" key="1">
    <citation type="submission" date="2021-01" db="EMBL/GenBank/DDBJ databases">
        <authorList>
            <consortium name="Aspergillus puulaauensis MK2 genome sequencing consortium"/>
            <person name="Kazuki M."/>
            <person name="Futagami T."/>
        </authorList>
    </citation>
    <scope>NUCLEOTIDE SEQUENCE</scope>
    <source>
        <strain evidence="4">MK2</strain>
    </source>
</reference>
<protein>
    <recommendedName>
        <fullName evidence="6">Ankyrin repeat-containing domain protein</fullName>
    </recommendedName>
</protein>
<name>A0A7R7XHS3_9EURO</name>
<evidence type="ECO:0000313" key="5">
    <source>
        <dbReference type="Proteomes" id="UP000654913"/>
    </source>
</evidence>
<feature type="repeat" description="ANK" evidence="3">
    <location>
        <begin position="199"/>
        <end position="232"/>
    </location>
</feature>
<dbReference type="PANTHER" id="PTHR24198:SF165">
    <property type="entry name" value="ANKYRIN REPEAT-CONTAINING PROTEIN-RELATED"/>
    <property type="match status" value="1"/>
</dbReference>
<dbReference type="KEGG" id="apuu:APUU_21311S"/>
<gene>
    <name evidence="4" type="ORF">APUU_21311S</name>
</gene>
<dbReference type="InterPro" id="IPR036770">
    <property type="entry name" value="Ankyrin_rpt-contain_sf"/>
</dbReference>
<dbReference type="Pfam" id="PF00023">
    <property type="entry name" value="Ank"/>
    <property type="match status" value="1"/>
</dbReference>